<proteinExistence type="predicted"/>
<name>W9XP29_9EURO</name>
<dbReference type="Proteomes" id="UP000019484">
    <property type="component" value="Unassembled WGS sequence"/>
</dbReference>
<comment type="caution">
    <text evidence="3">The sequence shown here is derived from an EMBL/GenBank/DDBJ whole genome shotgun (WGS) entry which is preliminary data.</text>
</comment>
<dbReference type="InterPro" id="IPR015422">
    <property type="entry name" value="PyrdxlP-dep_Trfase_small"/>
</dbReference>
<dbReference type="PANTHER" id="PTHR43586">
    <property type="entry name" value="CYSTEINE DESULFURASE"/>
    <property type="match status" value="1"/>
</dbReference>
<dbReference type="InterPro" id="IPR015421">
    <property type="entry name" value="PyrdxlP-dep_Trfase_major"/>
</dbReference>
<dbReference type="Gene3D" id="3.90.1150.10">
    <property type="entry name" value="Aspartate Aminotransferase, domain 1"/>
    <property type="match status" value="1"/>
</dbReference>
<dbReference type="PANTHER" id="PTHR43586:SF8">
    <property type="entry name" value="CYSTEINE DESULFURASE 1, CHLOROPLASTIC"/>
    <property type="match status" value="1"/>
</dbReference>
<dbReference type="Pfam" id="PF00266">
    <property type="entry name" value="Aminotran_5"/>
    <property type="match status" value="1"/>
</dbReference>
<dbReference type="RefSeq" id="XP_007728174.1">
    <property type="nucleotide sequence ID" value="XM_007729984.1"/>
</dbReference>
<organism evidence="3 4">
    <name type="scientific">Capronia coronata CBS 617.96</name>
    <dbReference type="NCBI Taxonomy" id="1182541"/>
    <lineage>
        <taxon>Eukaryota</taxon>
        <taxon>Fungi</taxon>
        <taxon>Dikarya</taxon>
        <taxon>Ascomycota</taxon>
        <taxon>Pezizomycotina</taxon>
        <taxon>Eurotiomycetes</taxon>
        <taxon>Chaetothyriomycetidae</taxon>
        <taxon>Chaetothyriales</taxon>
        <taxon>Herpotrichiellaceae</taxon>
        <taxon>Capronia</taxon>
    </lineage>
</organism>
<evidence type="ECO:0000256" key="1">
    <source>
        <dbReference type="ARBA" id="ARBA00022898"/>
    </source>
</evidence>
<feature type="domain" description="Aminotransferase class V" evidence="2">
    <location>
        <begin position="84"/>
        <end position="402"/>
    </location>
</feature>
<dbReference type="OrthoDB" id="5978656at2759"/>
<dbReference type="InterPro" id="IPR015424">
    <property type="entry name" value="PyrdxlP-dep_Trfase"/>
</dbReference>
<dbReference type="EMBL" id="AMWN01000011">
    <property type="protein sequence ID" value="EXJ78726.1"/>
    <property type="molecule type" value="Genomic_DNA"/>
</dbReference>
<dbReference type="Gene3D" id="3.40.640.10">
    <property type="entry name" value="Type I PLP-dependent aspartate aminotransferase-like (Major domain)"/>
    <property type="match status" value="1"/>
</dbReference>
<dbReference type="AlphaFoldDB" id="W9XP29"/>
<dbReference type="InterPro" id="IPR000192">
    <property type="entry name" value="Aminotrans_V_dom"/>
</dbReference>
<dbReference type="GeneID" id="19163973"/>
<reference evidence="3 4" key="1">
    <citation type="submission" date="2013-03" db="EMBL/GenBank/DDBJ databases">
        <title>The Genome Sequence of Capronia coronata CBS 617.96.</title>
        <authorList>
            <consortium name="The Broad Institute Genomics Platform"/>
            <person name="Cuomo C."/>
            <person name="de Hoog S."/>
            <person name="Gorbushina A."/>
            <person name="Walker B."/>
            <person name="Young S.K."/>
            <person name="Zeng Q."/>
            <person name="Gargeya S."/>
            <person name="Fitzgerald M."/>
            <person name="Haas B."/>
            <person name="Abouelleil A."/>
            <person name="Allen A.W."/>
            <person name="Alvarado L."/>
            <person name="Arachchi H.M."/>
            <person name="Berlin A.M."/>
            <person name="Chapman S.B."/>
            <person name="Gainer-Dewar J."/>
            <person name="Goldberg J."/>
            <person name="Griggs A."/>
            <person name="Gujja S."/>
            <person name="Hansen M."/>
            <person name="Howarth C."/>
            <person name="Imamovic A."/>
            <person name="Ireland A."/>
            <person name="Larimer J."/>
            <person name="McCowan C."/>
            <person name="Murphy C."/>
            <person name="Pearson M."/>
            <person name="Poon T.W."/>
            <person name="Priest M."/>
            <person name="Roberts A."/>
            <person name="Saif S."/>
            <person name="Shea T."/>
            <person name="Sisk P."/>
            <person name="Sykes S."/>
            <person name="Wortman J."/>
            <person name="Nusbaum C."/>
            <person name="Birren B."/>
        </authorList>
    </citation>
    <scope>NUCLEOTIDE SEQUENCE [LARGE SCALE GENOMIC DNA]</scope>
    <source>
        <strain evidence="3 4">CBS 617.96</strain>
    </source>
</reference>
<evidence type="ECO:0000313" key="3">
    <source>
        <dbReference type="EMBL" id="EXJ78726.1"/>
    </source>
</evidence>
<keyword evidence="1" id="KW-0663">Pyridoxal phosphate</keyword>
<accession>W9XP29</accession>
<dbReference type="SUPFAM" id="SSF53383">
    <property type="entry name" value="PLP-dependent transferases"/>
    <property type="match status" value="1"/>
</dbReference>
<keyword evidence="4" id="KW-1185">Reference proteome</keyword>
<evidence type="ECO:0000259" key="2">
    <source>
        <dbReference type="Pfam" id="PF00266"/>
    </source>
</evidence>
<dbReference type="eggNOG" id="KOG1549">
    <property type="taxonomic scope" value="Eukaryota"/>
</dbReference>
<dbReference type="HOGENOM" id="CLU_003433_2_1_1"/>
<protein>
    <recommendedName>
        <fullName evidence="2">Aminotransferase class V domain-containing protein</fullName>
    </recommendedName>
</protein>
<dbReference type="STRING" id="1182541.W9XP29"/>
<evidence type="ECO:0000313" key="4">
    <source>
        <dbReference type="Proteomes" id="UP000019484"/>
    </source>
</evidence>
<sequence>MGSIAIEEVETTLGRETPFTSQHYESFSPAEHSKLRHLVPVAEREDTTYLNASFQPPMNLRVRSALDKYLDQATTHAHPKPIWQQTTSESRSKLATYLNVPEHSLAFTRDTTEGLNLFQRSLKFTPGDNVVLLDVEHPNHVYGWLGLVDAGLEVRLVPTGTDTYADADTFQPLVDSRTIAIGLSSIMFHSGQMNNVGDICSRFRPRGIHVLVDLTQHVGVAPLDLTAWNVSAAAFGCHKGLGCPSGVGALYISPDVLPLLRPTPPIVGAGAIANLRGDLIANPDVQYHKTTQRYEHLNLSLIGVAALKASLDFIVDDLGIDRLESHLRASGRELALRCKALGVEVVGSPYADRRAPHLYVLKLLHPDWQSHLREDHIYVSHYRLGIRVSFAFYNNVDDVEKLVQSIERGLKKGIPRE</sequence>
<gene>
    <name evidence="3" type="ORF">A1O1_09128</name>
</gene>